<proteinExistence type="predicted"/>
<dbReference type="eggNOG" id="COG2227">
    <property type="taxonomic scope" value="Bacteria"/>
</dbReference>
<dbReference type="AlphaFoldDB" id="V5WFF8"/>
<reference evidence="1 2" key="1">
    <citation type="journal article" date="2015" name="Stand. Genomic Sci.">
        <title>Complete genome sequence and description of Salinispira pacifica gen. nov., sp. nov., a novel spirochaete isolated form a hypersaline microbial mat.</title>
        <authorList>
            <person name="Ben Hania W."/>
            <person name="Joseph M."/>
            <person name="Schumann P."/>
            <person name="Bunk B."/>
            <person name="Fiebig A."/>
            <person name="Sproer C."/>
            <person name="Klenk H.P."/>
            <person name="Fardeau M.L."/>
            <person name="Spring S."/>
        </authorList>
    </citation>
    <scope>NUCLEOTIDE SEQUENCE [LARGE SCALE GENOMIC DNA]</scope>
    <source>
        <strain evidence="1 2">L21-RPul-D2</strain>
    </source>
</reference>
<dbReference type="Proteomes" id="UP000018680">
    <property type="component" value="Chromosome"/>
</dbReference>
<keyword evidence="1" id="KW-0808">Transferase</keyword>
<dbReference type="InterPro" id="IPR029063">
    <property type="entry name" value="SAM-dependent_MTases_sf"/>
</dbReference>
<accession>V5WFF8</accession>
<dbReference type="HOGENOM" id="CLU_1863755_0_0_12"/>
<sequence length="137" mass="15689">MGSLDGCNVLDYGGGEEEVLARMLREQGVRADCWDPVYGHNTLESAPYHRIICCEAAEHFARPGNEFRRMKNLLRSGGLIYVVTRLSDTIDQPLTWWYINDSTHLVFYSCRSWEYIADSFGFTLLRCDSKSQILLQG</sequence>
<dbReference type="SUPFAM" id="SSF53335">
    <property type="entry name" value="S-adenosyl-L-methionine-dependent methyltransferases"/>
    <property type="match status" value="1"/>
</dbReference>
<evidence type="ECO:0000313" key="1">
    <source>
        <dbReference type="EMBL" id="AHC13916.1"/>
    </source>
</evidence>
<dbReference type="STRING" id="1307761.L21SP2_0484"/>
<protein>
    <submittedName>
        <fullName evidence="1">Methyltransferase-related protein</fullName>
    </submittedName>
</protein>
<dbReference type="KEGG" id="slr:L21SP2_0484"/>
<dbReference type="GO" id="GO:0008168">
    <property type="term" value="F:methyltransferase activity"/>
    <property type="evidence" value="ECO:0007669"/>
    <property type="project" value="UniProtKB-KW"/>
</dbReference>
<evidence type="ECO:0000313" key="2">
    <source>
        <dbReference type="Proteomes" id="UP000018680"/>
    </source>
</evidence>
<name>V5WFF8_9SPIO</name>
<organism evidence="1 2">
    <name type="scientific">Salinispira pacifica</name>
    <dbReference type="NCBI Taxonomy" id="1307761"/>
    <lineage>
        <taxon>Bacteria</taxon>
        <taxon>Pseudomonadati</taxon>
        <taxon>Spirochaetota</taxon>
        <taxon>Spirochaetia</taxon>
        <taxon>Spirochaetales</taxon>
        <taxon>Spirochaetaceae</taxon>
        <taxon>Salinispira</taxon>
    </lineage>
</organism>
<dbReference type="GO" id="GO:0032259">
    <property type="term" value="P:methylation"/>
    <property type="evidence" value="ECO:0007669"/>
    <property type="project" value="UniProtKB-KW"/>
</dbReference>
<keyword evidence="2" id="KW-1185">Reference proteome</keyword>
<dbReference type="Gene3D" id="3.40.50.150">
    <property type="entry name" value="Vaccinia Virus protein VP39"/>
    <property type="match status" value="1"/>
</dbReference>
<keyword evidence="1" id="KW-0489">Methyltransferase</keyword>
<dbReference type="EMBL" id="CP006939">
    <property type="protein sequence ID" value="AHC13916.1"/>
    <property type="molecule type" value="Genomic_DNA"/>
</dbReference>
<dbReference type="Pfam" id="PF13489">
    <property type="entry name" value="Methyltransf_23"/>
    <property type="match status" value="1"/>
</dbReference>
<gene>
    <name evidence="1" type="ORF">L21SP2_0484</name>
</gene>